<organism evidence="4 5">
    <name type="scientific">Brevibacterium samyangense</name>
    <dbReference type="NCBI Taxonomy" id="366888"/>
    <lineage>
        <taxon>Bacteria</taxon>
        <taxon>Bacillati</taxon>
        <taxon>Actinomycetota</taxon>
        <taxon>Actinomycetes</taxon>
        <taxon>Micrococcales</taxon>
        <taxon>Brevibacteriaceae</taxon>
        <taxon>Brevibacterium</taxon>
    </lineage>
</organism>
<dbReference type="Proteomes" id="UP001500755">
    <property type="component" value="Unassembled WGS sequence"/>
</dbReference>
<protein>
    <recommendedName>
        <fullName evidence="3">PPM-type phosphatase domain-containing protein</fullName>
    </recommendedName>
</protein>
<dbReference type="Pfam" id="PF13672">
    <property type="entry name" value="PP2C_2"/>
    <property type="match status" value="1"/>
</dbReference>
<feature type="domain" description="PPM-type phosphatase" evidence="3">
    <location>
        <begin position="9"/>
        <end position="241"/>
    </location>
</feature>
<name>A0ABN2T3G2_9MICO</name>
<evidence type="ECO:0000256" key="1">
    <source>
        <dbReference type="SAM" id="MobiDB-lite"/>
    </source>
</evidence>
<gene>
    <name evidence="4" type="ORF">GCM10009755_01000</name>
</gene>
<keyword evidence="2" id="KW-0472">Membrane</keyword>
<feature type="region of interest" description="Disordered" evidence="1">
    <location>
        <begin position="248"/>
        <end position="275"/>
    </location>
</feature>
<dbReference type="Gene3D" id="3.60.40.10">
    <property type="entry name" value="PPM-type phosphatase domain"/>
    <property type="match status" value="1"/>
</dbReference>
<feature type="compositionally biased region" description="Low complexity" evidence="1">
    <location>
        <begin position="361"/>
        <end position="387"/>
    </location>
</feature>
<dbReference type="InterPro" id="IPR036457">
    <property type="entry name" value="PPM-type-like_dom_sf"/>
</dbReference>
<feature type="region of interest" description="Disordered" evidence="1">
    <location>
        <begin position="520"/>
        <end position="569"/>
    </location>
</feature>
<dbReference type="RefSeq" id="WP_344305938.1">
    <property type="nucleotide sequence ID" value="NZ_BAAANO010000002.1"/>
</dbReference>
<evidence type="ECO:0000313" key="5">
    <source>
        <dbReference type="Proteomes" id="UP001500755"/>
    </source>
</evidence>
<sequence length="569" mass="58464">MSETHPVLRYAARSHTGLTRKNNQDSGFAGPNFLLIADGMGGHAGGDVASAITVARLQGLGDTGDNPDALDLLRSSILDANERIARTVVDNRELAGMGTTVTALLRDGNRFALAHIGDSRAYLLRDGVLTQVTHDHTFVQLLVDEGRITPEEAETHPQRSVVMRVLGDVGASPELDMSYREARIGDRWMLCSDGLTGFASMDDIKAALEGIEDPGACADRLVDYALQGGGADNVTVVIGDVVAAPDDTPSATAEALPGTVDGSPSDTSGSADADTVEFQSPAGSAVGSVAINPQYAQLGTAAVASELVQTGPHSIVEENLTDTTEMPAIGYGYPGDAVDGAPTQPMTQVEDGTDPRTLEIAPGTHSATGASGAPGTAGDTPGTPADASAGHDSEDDLASWGEEDLTRTRKRPIVGIVVTLAVVAAVVLAIGLGWAFVRSQYYVAAHEGNVAVYRGIPQEIGPLEFSEIAETTEIEVDRLGTFSQSRLEETIPADSREAADDIVDTLGAEAARNAEAATIQGGAAEVDPTPAPTQGATGVPADPGATRAPTDSGPSAPNPTSSATARMGA</sequence>
<evidence type="ECO:0000256" key="2">
    <source>
        <dbReference type="SAM" id="Phobius"/>
    </source>
</evidence>
<dbReference type="SMART" id="SM00332">
    <property type="entry name" value="PP2Cc"/>
    <property type="match status" value="1"/>
</dbReference>
<dbReference type="SUPFAM" id="SSF81606">
    <property type="entry name" value="PP2C-like"/>
    <property type="match status" value="1"/>
</dbReference>
<feature type="region of interest" description="Disordered" evidence="1">
    <location>
        <begin position="339"/>
        <end position="399"/>
    </location>
</feature>
<feature type="transmembrane region" description="Helical" evidence="2">
    <location>
        <begin position="413"/>
        <end position="437"/>
    </location>
</feature>
<evidence type="ECO:0000259" key="3">
    <source>
        <dbReference type="PROSITE" id="PS51746"/>
    </source>
</evidence>
<keyword evidence="5" id="KW-1185">Reference proteome</keyword>
<keyword evidence="2" id="KW-0812">Transmembrane</keyword>
<dbReference type="PROSITE" id="PS51746">
    <property type="entry name" value="PPM_2"/>
    <property type="match status" value="1"/>
</dbReference>
<reference evidence="4 5" key="1">
    <citation type="journal article" date="2019" name="Int. J. Syst. Evol. Microbiol.">
        <title>The Global Catalogue of Microorganisms (GCM) 10K type strain sequencing project: providing services to taxonomists for standard genome sequencing and annotation.</title>
        <authorList>
            <consortium name="The Broad Institute Genomics Platform"/>
            <consortium name="The Broad Institute Genome Sequencing Center for Infectious Disease"/>
            <person name="Wu L."/>
            <person name="Ma J."/>
        </authorList>
    </citation>
    <scope>NUCLEOTIDE SEQUENCE [LARGE SCALE GENOMIC DNA]</scope>
    <source>
        <strain evidence="4 5">JCM 14546</strain>
    </source>
</reference>
<dbReference type="SMART" id="SM00331">
    <property type="entry name" value="PP2C_SIG"/>
    <property type="match status" value="1"/>
</dbReference>
<proteinExistence type="predicted"/>
<dbReference type="EMBL" id="BAAANO010000002">
    <property type="protein sequence ID" value="GAA1997701.1"/>
    <property type="molecule type" value="Genomic_DNA"/>
</dbReference>
<keyword evidence="2" id="KW-1133">Transmembrane helix</keyword>
<dbReference type="InterPro" id="IPR001932">
    <property type="entry name" value="PPM-type_phosphatase-like_dom"/>
</dbReference>
<comment type="caution">
    <text evidence="4">The sequence shown here is derived from an EMBL/GenBank/DDBJ whole genome shotgun (WGS) entry which is preliminary data.</text>
</comment>
<dbReference type="CDD" id="cd00143">
    <property type="entry name" value="PP2Cc"/>
    <property type="match status" value="1"/>
</dbReference>
<accession>A0ABN2T3G2</accession>
<feature type="compositionally biased region" description="Polar residues" evidence="1">
    <location>
        <begin position="552"/>
        <end position="569"/>
    </location>
</feature>
<evidence type="ECO:0000313" key="4">
    <source>
        <dbReference type="EMBL" id="GAA1997701.1"/>
    </source>
</evidence>